<evidence type="ECO:0000256" key="1">
    <source>
        <dbReference type="ARBA" id="ARBA00000971"/>
    </source>
</evidence>
<keyword evidence="7 10" id="KW-0413">Isomerase</keyword>
<dbReference type="Gene3D" id="2.40.100.10">
    <property type="entry name" value="Cyclophilin-like"/>
    <property type="match status" value="1"/>
</dbReference>
<feature type="domain" description="PPIase cyclophilin-type" evidence="12">
    <location>
        <begin position="66"/>
        <end position="223"/>
    </location>
</feature>
<dbReference type="GO" id="GO:0042470">
    <property type="term" value="C:melanosome"/>
    <property type="evidence" value="ECO:0007669"/>
    <property type="project" value="UniProtKB-SubCell"/>
</dbReference>
<reference evidence="13" key="2">
    <citation type="submission" date="2025-09" db="UniProtKB">
        <authorList>
            <consortium name="Ensembl"/>
        </authorList>
    </citation>
    <scope>IDENTIFICATION</scope>
</reference>
<protein>
    <recommendedName>
        <fullName evidence="10">Peptidyl-prolyl cis-trans isomerase</fullName>
        <shortName evidence="10">PPIase</shortName>
        <ecNumber evidence="10">5.2.1.8</ecNumber>
    </recommendedName>
</protein>
<comment type="catalytic activity">
    <reaction evidence="1 10">
        <text>[protein]-peptidylproline (omega=180) = [protein]-peptidylproline (omega=0)</text>
        <dbReference type="Rhea" id="RHEA:16237"/>
        <dbReference type="Rhea" id="RHEA-COMP:10747"/>
        <dbReference type="Rhea" id="RHEA-COMP:10748"/>
        <dbReference type="ChEBI" id="CHEBI:83833"/>
        <dbReference type="ChEBI" id="CHEBI:83834"/>
        <dbReference type="EC" id="5.2.1.8"/>
    </reaction>
</comment>
<name>A0A8D2QVJ3_ZOSLA</name>
<dbReference type="Ensembl" id="ENSZLMT00000021582.1">
    <property type="protein sequence ID" value="ENSZLMP00000021024.1"/>
    <property type="gene ID" value="ENSZLMG00000014416.1"/>
</dbReference>
<evidence type="ECO:0000313" key="13">
    <source>
        <dbReference type="Ensembl" id="ENSZLMP00000021024.1"/>
    </source>
</evidence>
<dbReference type="PRINTS" id="PR00153">
    <property type="entry name" value="CSAPPISMRASE"/>
</dbReference>
<dbReference type="PANTHER" id="PTHR11071">
    <property type="entry name" value="PEPTIDYL-PROLYL CIS-TRANS ISOMERASE"/>
    <property type="match status" value="1"/>
</dbReference>
<evidence type="ECO:0000256" key="11">
    <source>
        <dbReference type="SAM" id="MobiDB-lite"/>
    </source>
</evidence>
<dbReference type="CDD" id="cd01926">
    <property type="entry name" value="cyclophilin_ABH_like"/>
    <property type="match status" value="1"/>
</dbReference>
<dbReference type="PANTHER" id="PTHR11071:SF477">
    <property type="entry name" value="PEPTIDYL-PROLYL CIS-TRANS ISOMERASE B"/>
    <property type="match status" value="1"/>
</dbReference>
<dbReference type="PROSITE" id="PS00170">
    <property type="entry name" value="CSA_PPIASE_1"/>
    <property type="match status" value="1"/>
</dbReference>
<keyword evidence="4" id="KW-0732">Signal</keyword>
<proteinExistence type="inferred from homology"/>
<comment type="function">
    <text evidence="8">PPIase that catalyzes the cis-trans isomerization of proline imidic peptide bonds in oligopeptides and may therefore assist protein folding.</text>
</comment>
<dbReference type="GO" id="GO:0003755">
    <property type="term" value="F:peptidyl-prolyl cis-trans isomerase activity"/>
    <property type="evidence" value="ECO:0007669"/>
    <property type="project" value="UniProtKB-UniRule"/>
</dbReference>
<dbReference type="SUPFAM" id="SSF50891">
    <property type="entry name" value="Cyclophilin-like"/>
    <property type="match status" value="1"/>
</dbReference>
<evidence type="ECO:0000256" key="7">
    <source>
        <dbReference type="ARBA" id="ARBA00023235"/>
    </source>
</evidence>
<accession>A0A8D2QVJ3</accession>
<dbReference type="PROSITE" id="PS50072">
    <property type="entry name" value="CSA_PPIASE_2"/>
    <property type="match status" value="1"/>
</dbReference>
<evidence type="ECO:0000259" key="12">
    <source>
        <dbReference type="PROSITE" id="PS50072"/>
    </source>
</evidence>
<dbReference type="InterPro" id="IPR020892">
    <property type="entry name" value="Cyclophilin-type_PPIase_CS"/>
</dbReference>
<dbReference type="FunFam" id="2.40.100.10:FF:000001">
    <property type="entry name" value="Peptidyl-prolyl cis-trans isomerase"/>
    <property type="match status" value="1"/>
</dbReference>
<comment type="function">
    <text evidence="10">PPIases accelerate the folding of proteins. It catalyzes the cis-trans isomerization of proline imidic peptide bonds in oligopeptides.</text>
</comment>
<keyword evidence="6 10" id="KW-0697">Rotamase</keyword>
<evidence type="ECO:0000256" key="9">
    <source>
        <dbReference type="ARBA" id="ARBA00038340"/>
    </source>
</evidence>
<organism evidence="13 14">
    <name type="scientific">Zosterops lateralis melanops</name>
    <dbReference type="NCBI Taxonomy" id="1220523"/>
    <lineage>
        <taxon>Eukaryota</taxon>
        <taxon>Metazoa</taxon>
        <taxon>Chordata</taxon>
        <taxon>Craniata</taxon>
        <taxon>Vertebrata</taxon>
        <taxon>Euteleostomi</taxon>
        <taxon>Archelosauria</taxon>
        <taxon>Archosauria</taxon>
        <taxon>Dinosauria</taxon>
        <taxon>Saurischia</taxon>
        <taxon>Theropoda</taxon>
        <taxon>Coelurosauria</taxon>
        <taxon>Aves</taxon>
        <taxon>Neognathae</taxon>
        <taxon>Neoaves</taxon>
        <taxon>Telluraves</taxon>
        <taxon>Australaves</taxon>
        <taxon>Passeriformes</taxon>
        <taxon>Sylvioidea</taxon>
        <taxon>Zosteropidae</taxon>
        <taxon>Zosterops</taxon>
    </lineage>
</organism>
<dbReference type="AlphaFoldDB" id="A0A8D2QVJ3"/>
<evidence type="ECO:0000256" key="10">
    <source>
        <dbReference type="RuleBase" id="RU363019"/>
    </source>
</evidence>
<comment type="subcellular location">
    <subcellularLocation>
        <location evidence="3">Endoplasmic reticulum lumen</location>
    </subcellularLocation>
    <subcellularLocation>
        <location evidence="2">Melanosome</location>
    </subcellularLocation>
</comment>
<dbReference type="Pfam" id="PF00160">
    <property type="entry name" value="Pro_isomerase"/>
    <property type="match status" value="1"/>
</dbReference>
<keyword evidence="5" id="KW-0256">Endoplasmic reticulum</keyword>
<dbReference type="Proteomes" id="UP000694401">
    <property type="component" value="Unassembled WGS sequence"/>
</dbReference>
<dbReference type="GO" id="GO:0005788">
    <property type="term" value="C:endoplasmic reticulum lumen"/>
    <property type="evidence" value="ECO:0007669"/>
    <property type="project" value="UniProtKB-SubCell"/>
</dbReference>
<dbReference type="EC" id="5.2.1.8" evidence="10"/>
<feature type="compositionally biased region" description="Basic residues" evidence="11">
    <location>
        <begin position="17"/>
        <end position="34"/>
    </location>
</feature>
<evidence type="ECO:0000256" key="8">
    <source>
        <dbReference type="ARBA" id="ARBA00037532"/>
    </source>
</evidence>
<dbReference type="GO" id="GO:0006457">
    <property type="term" value="P:protein folding"/>
    <property type="evidence" value="ECO:0007669"/>
    <property type="project" value="InterPro"/>
</dbReference>
<keyword evidence="14" id="KW-1185">Reference proteome</keyword>
<dbReference type="InterPro" id="IPR029000">
    <property type="entry name" value="Cyclophilin-like_dom_sf"/>
</dbReference>
<evidence type="ECO:0000256" key="6">
    <source>
        <dbReference type="ARBA" id="ARBA00023110"/>
    </source>
</evidence>
<evidence type="ECO:0000256" key="3">
    <source>
        <dbReference type="ARBA" id="ARBA00004319"/>
    </source>
</evidence>
<comment type="similarity">
    <text evidence="9">Belongs to the cyclophilin-type PPIase family. PPIase B subfamily.</text>
</comment>
<evidence type="ECO:0000313" key="14">
    <source>
        <dbReference type="Proteomes" id="UP000694401"/>
    </source>
</evidence>
<evidence type="ECO:0000256" key="5">
    <source>
        <dbReference type="ARBA" id="ARBA00022824"/>
    </source>
</evidence>
<reference evidence="13" key="1">
    <citation type="submission" date="2025-08" db="UniProtKB">
        <authorList>
            <consortium name="Ensembl"/>
        </authorList>
    </citation>
    <scope>IDENTIFICATION</scope>
</reference>
<dbReference type="InterPro" id="IPR002130">
    <property type="entry name" value="Cyclophilin-type_PPIase_dom"/>
</dbReference>
<sequence length="235" mass="25519">MGLGLKGPDGEGAARPGGRRVQRGRVRGTWKGRRTGQPGPALGKLNKVSQAPLIPPNLPLPPSKVYFDLRIGEEDVGRVVIGLFGKTVPKTVDNFMALATGEKGFGFKGSKFHRVIKDFMIQGGDFTRGDGTGGKSIYGERFPDENFKLKHYGPGWVSMANAGKDTNGSQFFITTVKTPWLDGKHVVFGKVLEGMDVVRKVESTKTDSRDKPLKDVTITDCGTIEVEKPFAIAKE</sequence>
<evidence type="ECO:0000256" key="2">
    <source>
        <dbReference type="ARBA" id="ARBA00004223"/>
    </source>
</evidence>
<feature type="region of interest" description="Disordered" evidence="11">
    <location>
        <begin position="1"/>
        <end position="45"/>
    </location>
</feature>
<dbReference type="GO" id="GO:0016018">
    <property type="term" value="F:cyclosporin A binding"/>
    <property type="evidence" value="ECO:0007669"/>
    <property type="project" value="TreeGrafter"/>
</dbReference>
<evidence type="ECO:0000256" key="4">
    <source>
        <dbReference type="ARBA" id="ARBA00022729"/>
    </source>
</evidence>